<evidence type="ECO:0000313" key="1">
    <source>
        <dbReference type="EMBL" id="MEQ2177453.1"/>
    </source>
</evidence>
<dbReference type="Proteomes" id="UP001476798">
    <property type="component" value="Unassembled WGS sequence"/>
</dbReference>
<gene>
    <name evidence="1" type="ORF">GOODEAATRI_003698</name>
</gene>
<organism evidence="1 2">
    <name type="scientific">Goodea atripinnis</name>
    <dbReference type="NCBI Taxonomy" id="208336"/>
    <lineage>
        <taxon>Eukaryota</taxon>
        <taxon>Metazoa</taxon>
        <taxon>Chordata</taxon>
        <taxon>Craniata</taxon>
        <taxon>Vertebrata</taxon>
        <taxon>Euteleostomi</taxon>
        <taxon>Actinopterygii</taxon>
        <taxon>Neopterygii</taxon>
        <taxon>Teleostei</taxon>
        <taxon>Neoteleostei</taxon>
        <taxon>Acanthomorphata</taxon>
        <taxon>Ovalentaria</taxon>
        <taxon>Atherinomorphae</taxon>
        <taxon>Cyprinodontiformes</taxon>
        <taxon>Goodeidae</taxon>
        <taxon>Goodea</taxon>
    </lineage>
</organism>
<proteinExistence type="predicted"/>
<dbReference type="EMBL" id="JAHRIO010060117">
    <property type="protein sequence ID" value="MEQ2177453.1"/>
    <property type="molecule type" value="Genomic_DNA"/>
</dbReference>
<sequence length="169" mass="19161">MHLRVFFDLWDAYVLQAVQSGQPHISDHVMFEVRNFSSHLQWVHLNRSLDVNKLKLDGPFSCWELELVRLQGAGLWLDIKESLLEASGLVLSANNQLNPHESGVRPMSDGEEQDSGVHMSRVELLQLRGKTQLWPLMEGLSVLNQLRLSTDLLHLALSPGYPCVFPVLI</sequence>
<name>A0ABV0P164_9TELE</name>
<reference evidence="1 2" key="1">
    <citation type="submission" date="2021-06" db="EMBL/GenBank/DDBJ databases">
        <authorList>
            <person name="Palmer J.M."/>
        </authorList>
    </citation>
    <scope>NUCLEOTIDE SEQUENCE [LARGE SCALE GENOMIC DNA]</scope>
    <source>
        <strain evidence="1 2">GA_2019</strain>
        <tissue evidence="1">Muscle</tissue>
    </source>
</reference>
<comment type="caution">
    <text evidence="1">The sequence shown here is derived from an EMBL/GenBank/DDBJ whole genome shotgun (WGS) entry which is preliminary data.</text>
</comment>
<keyword evidence="2" id="KW-1185">Reference proteome</keyword>
<protein>
    <submittedName>
        <fullName evidence="1">Uncharacterized protein</fullName>
    </submittedName>
</protein>
<accession>A0ABV0P164</accession>
<evidence type="ECO:0000313" key="2">
    <source>
        <dbReference type="Proteomes" id="UP001476798"/>
    </source>
</evidence>